<dbReference type="Gene3D" id="3.90.660.20">
    <property type="entry name" value="Protoporphyrinogen oxidase, mitochondrial, domain 2"/>
    <property type="match status" value="1"/>
</dbReference>
<evidence type="ECO:0000256" key="5">
    <source>
        <dbReference type="ARBA" id="ARBA00012402"/>
    </source>
</evidence>
<reference evidence="13 14" key="1">
    <citation type="submission" date="2020-08" db="EMBL/GenBank/DDBJ databases">
        <title>A Genomic Blueprint of the Chicken Gut Microbiome.</title>
        <authorList>
            <person name="Gilroy R."/>
            <person name="Ravi A."/>
            <person name="Getino M."/>
            <person name="Pursley I."/>
            <person name="Horton D.L."/>
            <person name="Alikhan N.-F."/>
            <person name="Baker D."/>
            <person name="Gharbi K."/>
            <person name="Hall N."/>
            <person name="Watson M."/>
            <person name="Adriaenssens E.M."/>
            <person name="Foster-Nyarko E."/>
            <person name="Jarju S."/>
            <person name="Secka A."/>
            <person name="Antonio M."/>
            <person name="Oren A."/>
            <person name="Chaudhuri R."/>
            <person name="La Ragione R.M."/>
            <person name="Hildebrand F."/>
            <person name="Pallen M.J."/>
        </authorList>
    </citation>
    <scope>NUCLEOTIDE SEQUENCE [LARGE SCALE GENOMIC DNA]</scope>
    <source>
        <strain evidence="13 14">Sa2BVA9</strain>
    </source>
</reference>
<keyword evidence="9 11" id="KW-0560">Oxidoreductase</keyword>
<proteinExistence type="inferred from homology"/>
<comment type="function">
    <text evidence="11">Involved in coproporphyrin-dependent heme b biosynthesis. Catalyzes the oxidation of coproporphyrinogen III to coproporphyrin III.</text>
</comment>
<comment type="cofactor">
    <cofactor evidence="2 11">
        <name>FAD</name>
        <dbReference type="ChEBI" id="CHEBI:57692"/>
    </cofactor>
</comment>
<comment type="catalytic activity">
    <reaction evidence="1">
        <text>coproporphyrinogen III + 3 O2 = coproporphyrin III + 3 H2O2</text>
        <dbReference type="Rhea" id="RHEA:43436"/>
        <dbReference type="ChEBI" id="CHEBI:15379"/>
        <dbReference type="ChEBI" id="CHEBI:16240"/>
        <dbReference type="ChEBI" id="CHEBI:57309"/>
        <dbReference type="ChEBI" id="CHEBI:131725"/>
        <dbReference type="EC" id="1.3.3.15"/>
    </reaction>
    <physiologicalReaction direction="left-to-right" evidence="1">
        <dbReference type="Rhea" id="RHEA:43437"/>
    </physiologicalReaction>
</comment>
<dbReference type="Gene3D" id="3.50.50.60">
    <property type="entry name" value="FAD/NAD(P)-binding domain"/>
    <property type="match status" value="1"/>
</dbReference>
<evidence type="ECO:0000256" key="7">
    <source>
        <dbReference type="ARBA" id="ARBA00022630"/>
    </source>
</evidence>
<dbReference type="EMBL" id="JACSQL010000010">
    <property type="protein sequence ID" value="MBD7970168.1"/>
    <property type="molecule type" value="Genomic_DNA"/>
</dbReference>
<dbReference type="InterPro" id="IPR002937">
    <property type="entry name" value="Amino_oxidase"/>
</dbReference>
<keyword evidence="14" id="KW-1185">Reference proteome</keyword>
<dbReference type="SUPFAM" id="SSF54373">
    <property type="entry name" value="FAD-linked reductases, C-terminal domain"/>
    <property type="match status" value="1"/>
</dbReference>
<evidence type="ECO:0000256" key="6">
    <source>
        <dbReference type="ARBA" id="ARBA00019046"/>
    </source>
</evidence>
<keyword evidence="10 11" id="KW-0350">Heme biosynthesis</keyword>
<dbReference type="InterPro" id="IPR036188">
    <property type="entry name" value="FAD/NAD-bd_sf"/>
</dbReference>
<dbReference type="Proteomes" id="UP000608071">
    <property type="component" value="Unassembled WGS sequence"/>
</dbReference>
<dbReference type="SUPFAM" id="SSF51905">
    <property type="entry name" value="FAD/NAD(P)-binding domain"/>
    <property type="match status" value="1"/>
</dbReference>
<evidence type="ECO:0000256" key="2">
    <source>
        <dbReference type="ARBA" id="ARBA00001974"/>
    </source>
</evidence>
<evidence type="ECO:0000256" key="10">
    <source>
        <dbReference type="ARBA" id="ARBA00023133"/>
    </source>
</evidence>
<comment type="caution">
    <text evidence="13">The sequence shown here is derived from an EMBL/GenBank/DDBJ whole genome shotgun (WGS) entry which is preliminary data.</text>
</comment>
<dbReference type="PANTHER" id="PTHR42923:SF3">
    <property type="entry name" value="PROTOPORPHYRINOGEN OXIDASE"/>
    <property type="match status" value="1"/>
</dbReference>
<keyword evidence="11" id="KW-0963">Cytoplasm</keyword>
<accession>A0ABR8T3Q2</accession>
<evidence type="ECO:0000256" key="1">
    <source>
        <dbReference type="ARBA" id="ARBA00001755"/>
    </source>
</evidence>
<dbReference type="RefSeq" id="WP_191802955.1">
    <property type="nucleotide sequence ID" value="NZ_JACSQL010000010.1"/>
</dbReference>
<evidence type="ECO:0000256" key="3">
    <source>
        <dbReference type="ARBA" id="ARBA00004744"/>
    </source>
</evidence>
<evidence type="ECO:0000256" key="4">
    <source>
        <dbReference type="ARBA" id="ARBA00008310"/>
    </source>
</evidence>
<dbReference type="Gene3D" id="1.10.3110.10">
    <property type="entry name" value="protoporphyrinogen ix oxidase, domain 3"/>
    <property type="match status" value="1"/>
</dbReference>
<evidence type="ECO:0000313" key="14">
    <source>
        <dbReference type="Proteomes" id="UP000608071"/>
    </source>
</evidence>
<comment type="similarity">
    <text evidence="4 11">Belongs to the protoporphyrinogen/coproporphyrinogen oxidase family. Coproporphyrinogen III oxidase subfamily.</text>
</comment>
<dbReference type="Pfam" id="PF01593">
    <property type="entry name" value="Amino_oxidase"/>
    <property type="match status" value="1"/>
</dbReference>
<evidence type="ECO:0000313" key="13">
    <source>
        <dbReference type="EMBL" id="MBD7970168.1"/>
    </source>
</evidence>
<dbReference type="PANTHER" id="PTHR42923">
    <property type="entry name" value="PROTOPORPHYRINOGEN OXIDASE"/>
    <property type="match status" value="1"/>
</dbReference>
<organism evidence="13 14">
    <name type="scientific">Paenibacillus gallinarum</name>
    <dbReference type="NCBI Taxonomy" id="2762232"/>
    <lineage>
        <taxon>Bacteria</taxon>
        <taxon>Bacillati</taxon>
        <taxon>Bacillota</taxon>
        <taxon>Bacilli</taxon>
        <taxon>Bacillales</taxon>
        <taxon>Paenibacillaceae</taxon>
        <taxon>Paenibacillus</taxon>
    </lineage>
</organism>
<evidence type="ECO:0000256" key="11">
    <source>
        <dbReference type="RuleBase" id="RU364052"/>
    </source>
</evidence>
<protein>
    <recommendedName>
        <fullName evidence="6 11">Coproporphyrinogen III oxidase</fullName>
        <ecNumber evidence="5 11">1.3.3.15</ecNumber>
    </recommendedName>
</protein>
<comment type="subcellular location">
    <subcellularLocation>
        <location evidence="11">Cytoplasm</location>
    </subcellularLocation>
</comment>
<comment type="pathway">
    <text evidence="3 11">Porphyrin-containing compound metabolism; protoheme biosynthesis.</text>
</comment>
<sequence>MKTIAVIGGGITGLSAAYTLQKEIEKGDLAVRVILLESNRQLGGKICTAHDDSFTMETGADSIVTRKKHIFDVIEELKLKEKVVYNETGTSFIHTDGELKQIPEDAMFGIPMSIESLAQTTLVSAEGKVAALKDLYTPNESFTKQDSLGDFLEAFLGAEFVEKQIAPVISGVYSGDIHELTLASTMPYLLDYKNEYGSLIRGLDAHRNELKGPKEGKKFLSFEGGMAELIDAYERELTDVTICKNTAVTKIVHGPQEGTYTVSVSDGEDISVDQIILAAPHKAVQQMLQHEELNRDFEQLRSSSIISIYLGYDVPDERLPANGTGFITSGSSDLICNACTWTSRKWKHTSKKSQLLVRLFYKSVNPAYEQMKDMTQEELLQVAAEDVRKSLGMSESAVTHNVRVWHEEMPNYHRKHHELVTSLEEKMSAHYPGVMLAGCSYYGVGIPDCIANGEKTASKVIEQL</sequence>
<evidence type="ECO:0000259" key="12">
    <source>
        <dbReference type="Pfam" id="PF01593"/>
    </source>
</evidence>
<keyword evidence="7 11" id="KW-0285">Flavoprotein</keyword>
<dbReference type="GO" id="GO:0004729">
    <property type="term" value="F:oxygen-dependent protoporphyrinogen oxidase activity"/>
    <property type="evidence" value="ECO:0007669"/>
    <property type="project" value="UniProtKB-EC"/>
</dbReference>
<keyword evidence="8 11" id="KW-0274">FAD</keyword>
<dbReference type="InterPro" id="IPR004572">
    <property type="entry name" value="Protoporphyrinogen_oxidase"/>
</dbReference>
<evidence type="ECO:0000256" key="9">
    <source>
        <dbReference type="ARBA" id="ARBA00023002"/>
    </source>
</evidence>
<dbReference type="EC" id="1.3.3.15" evidence="5 11"/>
<dbReference type="InterPro" id="IPR050464">
    <property type="entry name" value="Zeta_carotene_desat/Oxidored"/>
</dbReference>
<evidence type="ECO:0000256" key="8">
    <source>
        <dbReference type="ARBA" id="ARBA00022827"/>
    </source>
</evidence>
<gene>
    <name evidence="13" type="primary">hemG</name>
    <name evidence="13" type="ORF">H9647_19065</name>
</gene>
<feature type="domain" description="Amine oxidase" evidence="12">
    <location>
        <begin position="11"/>
        <end position="461"/>
    </location>
</feature>
<dbReference type="NCBIfam" id="TIGR00562">
    <property type="entry name" value="proto_IX_ox"/>
    <property type="match status" value="1"/>
</dbReference>
<name>A0ABR8T3Q2_9BACL</name>